<accession>A0AAD9QT23</accession>
<evidence type="ECO:0000313" key="1">
    <source>
        <dbReference type="EMBL" id="KAK2566865.1"/>
    </source>
</evidence>
<keyword evidence="2" id="KW-1185">Reference proteome</keyword>
<evidence type="ECO:0000313" key="2">
    <source>
        <dbReference type="Proteomes" id="UP001249851"/>
    </source>
</evidence>
<dbReference type="Proteomes" id="UP001249851">
    <property type="component" value="Unassembled WGS sequence"/>
</dbReference>
<reference evidence="1" key="2">
    <citation type="journal article" date="2023" name="Science">
        <title>Genomic signatures of disease resistance in endangered staghorn corals.</title>
        <authorList>
            <person name="Vollmer S.V."/>
            <person name="Selwyn J.D."/>
            <person name="Despard B.A."/>
            <person name="Roesel C.L."/>
        </authorList>
    </citation>
    <scope>NUCLEOTIDE SEQUENCE</scope>
    <source>
        <strain evidence="1">K2</strain>
    </source>
</reference>
<comment type="caution">
    <text evidence="1">The sequence shown here is derived from an EMBL/GenBank/DDBJ whole genome shotgun (WGS) entry which is preliminary data.</text>
</comment>
<dbReference type="AlphaFoldDB" id="A0AAD9QT23"/>
<dbReference type="EMBL" id="JARQWQ010000015">
    <property type="protein sequence ID" value="KAK2566865.1"/>
    <property type="molecule type" value="Genomic_DNA"/>
</dbReference>
<reference evidence="1" key="1">
    <citation type="journal article" date="2023" name="G3 (Bethesda)">
        <title>Whole genome assembly and annotation of the endangered Caribbean coral Acropora cervicornis.</title>
        <authorList>
            <person name="Selwyn J.D."/>
            <person name="Vollmer S.V."/>
        </authorList>
    </citation>
    <scope>NUCLEOTIDE SEQUENCE</scope>
    <source>
        <strain evidence="1">K2</strain>
    </source>
</reference>
<sequence>MTSYLRKLCTCLFHLTILQRSNLYHEKIENAILIRQLLIRDDNCDYDILNRPKICILFNSFHDMENVLLFYPFSKLLSSLLPKQQPGMTVVHNTRNGWDTTVFTNNT</sequence>
<organism evidence="1 2">
    <name type="scientific">Acropora cervicornis</name>
    <name type="common">Staghorn coral</name>
    <dbReference type="NCBI Taxonomy" id="6130"/>
    <lineage>
        <taxon>Eukaryota</taxon>
        <taxon>Metazoa</taxon>
        <taxon>Cnidaria</taxon>
        <taxon>Anthozoa</taxon>
        <taxon>Hexacorallia</taxon>
        <taxon>Scleractinia</taxon>
        <taxon>Astrocoeniina</taxon>
        <taxon>Acroporidae</taxon>
        <taxon>Acropora</taxon>
    </lineage>
</organism>
<name>A0AAD9QT23_ACRCE</name>
<protein>
    <submittedName>
        <fullName evidence="1">Uncharacterized protein</fullName>
    </submittedName>
</protein>
<gene>
    <name evidence="1" type="ORF">P5673_008618</name>
</gene>
<proteinExistence type="predicted"/>